<dbReference type="GO" id="GO:0005829">
    <property type="term" value="C:cytosol"/>
    <property type="evidence" value="ECO:0007669"/>
    <property type="project" value="TreeGrafter"/>
</dbReference>
<feature type="domain" description="D-isomer specific 2-hydroxyacid dehydrogenase catalytic" evidence="4">
    <location>
        <begin position="26"/>
        <end position="326"/>
    </location>
</feature>
<accession>A0A256GFS3</accession>
<dbReference type="RefSeq" id="WP_094515328.1">
    <property type="nucleotide sequence ID" value="NZ_JBHEEP010000020.1"/>
</dbReference>
<comment type="similarity">
    <text evidence="3">Belongs to the D-isomer specific 2-hydroxyacid dehydrogenase family.</text>
</comment>
<evidence type="ECO:0000259" key="5">
    <source>
        <dbReference type="Pfam" id="PF02826"/>
    </source>
</evidence>
<dbReference type="GO" id="GO:0030267">
    <property type="term" value="F:glyoxylate reductase (NADPH) activity"/>
    <property type="evidence" value="ECO:0007669"/>
    <property type="project" value="TreeGrafter"/>
</dbReference>
<dbReference type="Pfam" id="PF02826">
    <property type="entry name" value="2-Hacid_dh_C"/>
    <property type="match status" value="1"/>
</dbReference>
<evidence type="ECO:0000256" key="1">
    <source>
        <dbReference type="ARBA" id="ARBA00023002"/>
    </source>
</evidence>
<keyword evidence="2" id="KW-0520">NAD</keyword>
<dbReference type="Pfam" id="PF00389">
    <property type="entry name" value="2-Hacid_dh"/>
    <property type="match status" value="1"/>
</dbReference>
<dbReference type="InterPro" id="IPR006139">
    <property type="entry name" value="D-isomer_2_OHA_DH_cat_dom"/>
</dbReference>
<dbReference type="EMBL" id="NNRN01000056">
    <property type="protein sequence ID" value="OYR25963.1"/>
    <property type="molecule type" value="Genomic_DNA"/>
</dbReference>
<evidence type="ECO:0000313" key="6">
    <source>
        <dbReference type="EMBL" id="OYR25963.1"/>
    </source>
</evidence>
<organism evidence="6 7">
    <name type="scientific">Brucella lupini</name>
    <dbReference type="NCBI Taxonomy" id="255457"/>
    <lineage>
        <taxon>Bacteria</taxon>
        <taxon>Pseudomonadati</taxon>
        <taxon>Pseudomonadota</taxon>
        <taxon>Alphaproteobacteria</taxon>
        <taxon>Hyphomicrobiales</taxon>
        <taxon>Brucellaceae</taxon>
        <taxon>Brucella/Ochrobactrum group</taxon>
        <taxon>Brucella</taxon>
    </lineage>
</organism>
<dbReference type="AlphaFoldDB" id="A0A256GFS3"/>
<name>A0A256GFS3_9HYPH</name>
<dbReference type="CDD" id="cd12167">
    <property type="entry name" value="2-Hacid_dh_8"/>
    <property type="match status" value="1"/>
</dbReference>
<comment type="caution">
    <text evidence="6">The sequence shown here is derived from an EMBL/GenBank/DDBJ whole genome shotgun (WGS) entry which is preliminary data.</text>
</comment>
<evidence type="ECO:0000256" key="2">
    <source>
        <dbReference type="ARBA" id="ARBA00023027"/>
    </source>
</evidence>
<dbReference type="GO" id="GO:0051287">
    <property type="term" value="F:NAD binding"/>
    <property type="evidence" value="ECO:0007669"/>
    <property type="project" value="InterPro"/>
</dbReference>
<dbReference type="InterPro" id="IPR036291">
    <property type="entry name" value="NAD(P)-bd_dom_sf"/>
</dbReference>
<gene>
    <name evidence="6" type="ORF">CES86_4017</name>
</gene>
<evidence type="ECO:0000256" key="3">
    <source>
        <dbReference type="RuleBase" id="RU003719"/>
    </source>
</evidence>
<proteinExistence type="inferred from homology"/>
<feature type="domain" description="D-isomer specific 2-hydroxyacid dehydrogenase NAD-binding" evidence="5">
    <location>
        <begin position="122"/>
        <end position="298"/>
    </location>
</feature>
<keyword evidence="1 3" id="KW-0560">Oxidoreductase</keyword>
<dbReference type="InterPro" id="IPR006140">
    <property type="entry name" value="D-isomer_DH_NAD-bd"/>
</dbReference>
<dbReference type="PANTHER" id="PTHR10996:SF178">
    <property type="entry name" value="2-HYDROXYACID DEHYDROGENASE YGL185C-RELATED"/>
    <property type="match status" value="1"/>
</dbReference>
<evidence type="ECO:0000313" key="7">
    <source>
        <dbReference type="Proteomes" id="UP000216363"/>
    </source>
</evidence>
<dbReference type="PANTHER" id="PTHR10996">
    <property type="entry name" value="2-HYDROXYACID DEHYDROGENASE-RELATED"/>
    <property type="match status" value="1"/>
</dbReference>
<dbReference type="GO" id="GO:0016618">
    <property type="term" value="F:hydroxypyruvate reductase [NAD(P)H] activity"/>
    <property type="evidence" value="ECO:0007669"/>
    <property type="project" value="TreeGrafter"/>
</dbReference>
<evidence type="ECO:0000259" key="4">
    <source>
        <dbReference type="Pfam" id="PF00389"/>
    </source>
</evidence>
<dbReference type="Proteomes" id="UP000216363">
    <property type="component" value="Unassembled WGS sequence"/>
</dbReference>
<dbReference type="Gene3D" id="3.40.50.720">
    <property type="entry name" value="NAD(P)-binding Rossmann-like Domain"/>
    <property type="match status" value="2"/>
</dbReference>
<protein>
    <submittedName>
        <fullName evidence="6">D-isomer specific 2-hydroxyacid dehydrogenase, NAD binding domain protein</fullName>
    </submittedName>
</protein>
<dbReference type="SUPFAM" id="SSF52283">
    <property type="entry name" value="Formate/glycerate dehydrogenase catalytic domain-like"/>
    <property type="match status" value="1"/>
</dbReference>
<dbReference type="SUPFAM" id="SSF51735">
    <property type="entry name" value="NAD(P)-binding Rossmann-fold domains"/>
    <property type="match status" value="1"/>
</dbReference>
<dbReference type="InterPro" id="IPR050223">
    <property type="entry name" value="D-isomer_2-hydroxyacid_DH"/>
</dbReference>
<sequence length="348" mass="38517">MTATNSGKPVILIADPEPRTLDMIFEPDVMARFAQLGTVRVHADGRRLSKPDLDAALVEATICIGQIDLPAERLAQMTSLRAIFNVEGNFLPNIDYTWCLDHGVHVLNTSPVYATSVAETALGMALDLCREITATHQAFRTRSEKWGVASNVDSFLLTDARVGIVGLGDLGRRLREMLVPFRCQVRVFDPWLAERRIIEQDCIPSSLDDLFRQSQVVFLFASATSENQGFIGERELSLMPRGSVVLVMSRAGIIDFDALECAVRSRHVRAGIDVYPVEPLPGDAPLRQLDGVVLSSHRSGGTRESFLEIGRLVLADTELILRGLPPQICRRAERETVTRMRSRPVAKS</sequence>
<reference evidence="6 7" key="1">
    <citation type="submission" date="2017-07" db="EMBL/GenBank/DDBJ databases">
        <title>Draft genome of Ochrobactrum lupini type strain LUP21.</title>
        <authorList>
            <person name="Krzyzanowska D.M."/>
            <person name="Jafra S."/>
        </authorList>
    </citation>
    <scope>NUCLEOTIDE SEQUENCE [LARGE SCALE GENOMIC DNA]</scope>
    <source>
        <strain evidence="6 7">LUP21</strain>
    </source>
</reference>